<keyword evidence="2" id="KW-0732">Signal</keyword>
<feature type="region of interest" description="Disordered" evidence="1">
    <location>
        <begin position="41"/>
        <end position="69"/>
    </location>
</feature>
<gene>
    <name evidence="3" type="ORF">KDA_43820</name>
</gene>
<evidence type="ECO:0000256" key="2">
    <source>
        <dbReference type="SAM" id="SignalP"/>
    </source>
</evidence>
<name>A0A402BBV1_9CHLR</name>
<evidence type="ECO:0000313" key="4">
    <source>
        <dbReference type="Proteomes" id="UP000287171"/>
    </source>
</evidence>
<feature type="compositionally biased region" description="Pro residues" evidence="1">
    <location>
        <begin position="47"/>
        <end position="67"/>
    </location>
</feature>
<comment type="caution">
    <text evidence="3">The sequence shown here is derived from an EMBL/GenBank/DDBJ whole genome shotgun (WGS) entry which is preliminary data.</text>
</comment>
<proteinExistence type="predicted"/>
<feature type="chain" id="PRO_5019051334" description="PsbP C-terminal domain-containing protein" evidence="2">
    <location>
        <begin position="42"/>
        <end position="218"/>
    </location>
</feature>
<reference evidence="4" key="1">
    <citation type="submission" date="2018-12" db="EMBL/GenBank/DDBJ databases">
        <title>Tengunoibacter tsumagoiensis gen. nov., sp. nov., Dictyobacter kobayashii sp. nov., D. alpinus sp. nov., and D. joshuensis sp. nov. and description of Dictyobacteraceae fam. nov. within the order Ktedonobacterales isolated from Tengu-no-mugimeshi.</title>
        <authorList>
            <person name="Wang C.M."/>
            <person name="Zheng Y."/>
            <person name="Sakai Y."/>
            <person name="Toyoda A."/>
            <person name="Minakuchi Y."/>
            <person name="Abe K."/>
            <person name="Yokota A."/>
            <person name="Yabe S."/>
        </authorList>
    </citation>
    <scope>NUCLEOTIDE SEQUENCE [LARGE SCALE GENOMIC DNA]</scope>
    <source>
        <strain evidence="4">Uno16</strain>
    </source>
</reference>
<accession>A0A402BBV1</accession>
<evidence type="ECO:0000256" key="1">
    <source>
        <dbReference type="SAM" id="MobiDB-lite"/>
    </source>
</evidence>
<organism evidence="3 4">
    <name type="scientific">Dictyobacter alpinus</name>
    <dbReference type="NCBI Taxonomy" id="2014873"/>
    <lineage>
        <taxon>Bacteria</taxon>
        <taxon>Bacillati</taxon>
        <taxon>Chloroflexota</taxon>
        <taxon>Ktedonobacteria</taxon>
        <taxon>Ktedonobacterales</taxon>
        <taxon>Dictyobacteraceae</taxon>
        <taxon>Dictyobacter</taxon>
    </lineage>
</organism>
<dbReference type="Proteomes" id="UP000287171">
    <property type="component" value="Unassembled WGS sequence"/>
</dbReference>
<evidence type="ECO:0000313" key="3">
    <source>
        <dbReference type="EMBL" id="GCE28898.1"/>
    </source>
</evidence>
<evidence type="ECO:0008006" key="5">
    <source>
        <dbReference type="Google" id="ProtNLM"/>
    </source>
</evidence>
<feature type="signal peptide" evidence="2">
    <location>
        <begin position="1"/>
        <end position="41"/>
    </location>
</feature>
<protein>
    <recommendedName>
        <fullName evidence="5">PsbP C-terminal domain-containing protein</fullName>
    </recommendedName>
</protein>
<sequence>MTAKVDALMQNTKFRLSNWLSLCLCIVLFTLFLSACGSTQADSTPAPAKPAPTATPTPMPTPTPTPKPTTAFKGEGFTFNYDAAEWTVKTSAAGLNELISKKNPDMVLVAGTAPTQGNTNLDKVIASMEAGVKATATSFKEDPSAPATVKIAGQDWKQKAADAQGKDASGNVSSVKVYVLATQKGAKAYIMDYTLPAKTADTDQKELIQPILDSFKFV</sequence>
<dbReference type="AlphaFoldDB" id="A0A402BBV1"/>
<dbReference type="EMBL" id="BIFT01000001">
    <property type="protein sequence ID" value="GCE28898.1"/>
    <property type="molecule type" value="Genomic_DNA"/>
</dbReference>
<keyword evidence="4" id="KW-1185">Reference proteome</keyword>